<protein>
    <submittedName>
        <fullName evidence="1">Uncharacterized protein</fullName>
    </submittedName>
</protein>
<reference evidence="1" key="1">
    <citation type="submission" date="2021-03" db="EMBL/GenBank/DDBJ databases">
        <authorList>
            <person name="Bekaert M."/>
        </authorList>
    </citation>
    <scope>NUCLEOTIDE SEQUENCE</scope>
</reference>
<organism evidence="1 2">
    <name type="scientific">Mytilus edulis</name>
    <name type="common">Blue mussel</name>
    <dbReference type="NCBI Taxonomy" id="6550"/>
    <lineage>
        <taxon>Eukaryota</taxon>
        <taxon>Metazoa</taxon>
        <taxon>Spiralia</taxon>
        <taxon>Lophotrochozoa</taxon>
        <taxon>Mollusca</taxon>
        <taxon>Bivalvia</taxon>
        <taxon>Autobranchia</taxon>
        <taxon>Pteriomorphia</taxon>
        <taxon>Mytilida</taxon>
        <taxon>Mytiloidea</taxon>
        <taxon>Mytilidae</taxon>
        <taxon>Mytilinae</taxon>
        <taxon>Mytilus</taxon>
    </lineage>
</organism>
<dbReference type="OrthoDB" id="10398680at2759"/>
<gene>
    <name evidence="1" type="ORF">MEDL_43083</name>
</gene>
<sequence>MTSTVLLQETLTSSIDECNIPVPRRRSRNTLDTPKDTKVNLEQCGKDHLLSSEISEHSSHVISFRAKSNSLPAIFSSHSFKIAMKTDSMPWQLKTIEDRCAEFSKCLNEKKAGNSMQENHVSVELKRRSSEPGDSRQFCRWLHKFGIWGKWLLL</sequence>
<keyword evidence="2" id="KW-1185">Reference proteome</keyword>
<accession>A0A8S3T922</accession>
<name>A0A8S3T922_MYTED</name>
<comment type="caution">
    <text evidence="1">The sequence shown here is derived from an EMBL/GenBank/DDBJ whole genome shotgun (WGS) entry which is preliminary data.</text>
</comment>
<dbReference type="AlphaFoldDB" id="A0A8S3T922"/>
<proteinExistence type="predicted"/>
<dbReference type="EMBL" id="CAJPWZ010002054">
    <property type="protein sequence ID" value="CAG2230195.1"/>
    <property type="molecule type" value="Genomic_DNA"/>
</dbReference>
<dbReference type="Proteomes" id="UP000683360">
    <property type="component" value="Unassembled WGS sequence"/>
</dbReference>
<evidence type="ECO:0000313" key="2">
    <source>
        <dbReference type="Proteomes" id="UP000683360"/>
    </source>
</evidence>
<evidence type="ECO:0000313" key="1">
    <source>
        <dbReference type="EMBL" id="CAG2230195.1"/>
    </source>
</evidence>